<name>A0A934HI48_9RHOB</name>
<dbReference type="Gene3D" id="3.40.50.1110">
    <property type="entry name" value="SGNH hydrolase"/>
    <property type="match status" value="1"/>
</dbReference>
<dbReference type="RefSeq" id="WP_198684607.1">
    <property type="nucleotide sequence ID" value="NZ_JAEIJD010000001.1"/>
</dbReference>
<dbReference type="InterPro" id="IPR036514">
    <property type="entry name" value="SGNH_hydro_sf"/>
</dbReference>
<organism evidence="1 2">
    <name type="scientific">Pontibaca salina</name>
    <dbReference type="NCBI Taxonomy" id="2795731"/>
    <lineage>
        <taxon>Bacteria</taxon>
        <taxon>Pseudomonadati</taxon>
        <taxon>Pseudomonadota</taxon>
        <taxon>Alphaproteobacteria</taxon>
        <taxon>Rhodobacterales</taxon>
        <taxon>Roseobacteraceae</taxon>
        <taxon>Pontibaca</taxon>
    </lineage>
</organism>
<keyword evidence="2" id="KW-1185">Reference proteome</keyword>
<accession>A0A934HI48</accession>
<evidence type="ECO:0000313" key="2">
    <source>
        <dbReference type="Proteomes" id="UP000613255"/>
    </source>
</evidence>
<dbReference type="Proteomes" id="UP000613255">
    <property type="component" value="Unassembled WGS sequence"/>
</dbReference>
<sequence length="60" mass="6287">MQYEVLYAPNFLAGLGDTATAGQAMAFLQDDGTHPNEKGVARIVEALGPSVLELVVRIAG</sequence>
<gene>
    <name evidence="1" type="ORF">JAO82_01755</name>
</gene>
<reference evidence="1" key="1">
    <citation type="submission" date="2020-12" db="EMBL/GenBank/DDBJ databases">
        <title>Pontibaca salina gen. nov., sp. nov., isolated from marine sediment.</title>
        <authorList>
            <person name="Bo J."/>
            <person name="Wang S."/>
            <person name="Song X."/>
            <person name="Du Z."/>
        </authorList>
    </citation>
    <scope>NUCLEOTIDE SEQUENCE</scope>
    <source>
        <strain evidence="1">S1109L</strain>
    </source>
</reference>
<dbReference type="AlphaFoldDB" id="A0A934HI48"/>
<protein>
    <submittedName>
        <fullName evidence="1">Uncharacterized protein</fullName>
    </submittedName>
</protein>
<proteinExistence type="predicted"/>
<dbReference type="GO" id="GO:0016788">
    <property type="term" value="F:hydrolase activity, acting on ester bonds"/>
    <property type="evidence" value="ECO:0007669"/>
    <property type="project" value="UniProtKB-ARBA"/>
</dbReference>
<dbReference type="EMBL" id="JAEIJD010000001">
    <property type="protein sequence ID" value="MBI6628594.1"/>
    <property type="molecule type" value="Genomic_DNA"/>
</dbReference>
<dbReference type="SUPFAM" id="SSF52266">
    <property type="entry name" value="SGNH hydrolase"/>
    <property type="match status" value="1"/>
</dbReference>
<evidence type="ECO:0000313" key="1">
    <source>
        <dbReference type="EMBL" id="MBI6628594.1"/>
    </source>
</evidence>
<comment type="caution">
    <text evidence="1">The sequence shown here is derived from an EMBL/GenBank/DDBJ whole genome shotgun (WGS) entry which is preliminary data.</text>
</comment>